<feature type="compositionally biased region" description="Basic and acidic residues" evidence="1">
    <location>
        <begin position="143"/>
        <end position="157"/>
    </location>
</feature>
<evidence type="ECO:0000259" key="3">
    <source>
        <dbReference type="PROSITE" id="PS51724"/>
    </source>
</evidence>
<reference evidence="4 5" key="1">
    <citation type="submission" date="2017-02" db="EMBL/GenBank/DDBJ databases">
        <authorList>
            <person name="Peterson S.W."/>
        </authorList>
    </citation>
    <scope>NUCLEOTIDE SEQUENCE [LARGE SCALE GENOMIC DNA]</scope>
    <source>
        <strain evidence="4 5">DSM 24412</strain>
    </source>
</reference>
<evidence type="ECO:0000256" key="2">
    <source>
        <dbReference type="SAM" id="Phobius"/>
    </source>
</evidence>
<dbReference type="Pfam" id="PF18175">
    <property type="entry name" value="HU-CCDC81_bac_2"/>
    <property type="match status" value="1"/>
</dbReference>
<evidence type="ECO:0000313" key="4">
    <source>
        <dbReference type="EMBL" id="SKC23919.1"/>
    </source>
</evidence>
<feature type="region of interest" description="Disordered" evidence="1">
    <location>
        <begin position="143"/>
        <end position="187"/>
    </location>
</feature>
<dbReference type="RefSeq" id="WP_079558872.1">
    <property type="nucleotide sequence ID" value="NZ_CP021904.1"/>
</dbReference>
<feature type="domain" description="SPOR" evidence="3">
    <location>
        <begin position="274"/>
        <end position="350"/>
    </location>
</feature>
<organism evidence="4 5">
    <name type="scientific">Alkalitalea saponilacus</name>
    <dbReference type="NCBI Taxonomy" id="889453"/>
    <lineage>
        <taxon>Bacteria</taxon>
        <taxon>Pseudomonadati</taxon>
        <taxon>Bacteroidota</taxon>
        <taxon>Bacteroidia</taxon>
        <taxon>Marinilabiliales</taxon>
        <taxon>Marinilabiliaceae</taxon>
        <taxon>Alkalitalea</taxon>
    </lineage>
</organism>
<dbReference type="EMBL" id="FUYV01000023">
    <property type="protein sequence ID" value="SKC23919.1"/>
    <property type="molecule type" value="Genomic_DNA"/>
</dbReference>
<evidence type="ECO:0000313" key="5">
    <source>
        <dbReference type="Proteomes" id="UP000191055"/>
    </source>
</evidence>
<keyword evidence="2" id="KW-0812">Transmembrane</keyword>
<dbReference type="GO" id="GO:0042834">
    <property type="term" value="F:peptidoglycan binding"/>
    <property type="evidence" value="ECO:0007669"/>
    <property type="project" value="InterPro"/>
</dbReference>
<keyword evidence="2" id="KW-1133">Transmembrane helix</keyword>
<keyword evidence="2" id="KW-0472">Membrane</keyword>
<dbReference type="InterPro" id="IPR036680">
    <property type="entry name" value="SPOR-like_sf"/>
</dbReference>
<dbReference type="InterPro" id="IPR007730">
    <property type="entry name" value="SPOR-like_dom"/>
</dbReference>
<proteinExistence type="predicted"/>
<dbReference type="STRING" id="889453.SAMN03080601_03205"/>
<dbReference type="KEGG" id="asx:CDL62_07205"/>
<dbReference type="InterPro" id="IPR041268">
    <property type="entry name" value="HU-CCDC81_bac_2"/>
</dbReference>
<evidence type="ECO:0000256" key="1">
    <source>
        <dbReference type="SAM" id="MobiDB-lite"/>
    </source>
</evidence>
<dbReference type="SUPFAM" id="SSF110997">
    <property type="entry name" value="Sporulation related repeat"/>
    <property type="match status" value="1"/>
</dbReference>
<gene>
    <name evidence="4" type="ORF">SAMN03080601_03205</name>
</gene>
<name>A0A1T5HT88_9BACT</name>
<sequence length="353" mass="39805">MENYLLDLIKENNRIIIPNFGAFIVSREKGQNILFNNFLSFNDGLLISHICAVESIDSATAAQKVEEYVNTIKSSLDSEGLYTIKGIGVFTKDDNGVLRFEQEVSATQETDSIKSDPQDNTDGAISADEDLLDLDTDAVEDIASKPKTKEIPDDHKKYTAPPVVPSVEKKPDAPKPQPVKVKSEVVQSKTKPSVKENKEKVIVEKRDRFPVWLIALIIVLLLVLAGAYLWFFTSLFDKEEIPVEPEPIEMVEEPEIVEKEPVETETEKEIVPPATGTRQHHVIVGSFREEAPAIQMMNRLSERGVKTVSILPYEGRFLVSAEWYPSVNRALQRQEELLEELQMENWVLSLTVK</sequence>
<protein>
    <recommendedName>
        <fullName evidence="3">SPOR domain-containing protein</fullName>
    </recommendedName>
</protein>
<feature type="region of interest" description="Disordered" evidence="1">
    <location>
        <begin position="106"/>
        <end position="127"/>
    </location>
</feature>
<dbReference type="AlphaFoldDB" id="A0A1T5HT88"/>
<dbReference type="PROSITE" id="PS51724">
    <property type="entry name" value="SPOR"/>
    <property type="match status" value="1"/>
</dbReference>
<dbReference type="Proteomes" id="UP000191055">
    <property type="component" value="Unassembled WGS sequence"/>
</dbReference>
<keyword evidence="5" id="KW-1185">Reference proteome</keyword>
<dbReference type="OrthoDB" id="1120137at2"/>
<feature type="transmembrane region" description="Helical" evidence="2">
    <location>
        <begin position="209"/>
        <end position="231"/>
    </location>
</feature>
<accession>A0A1T5HT88</accession>